<sequence length="240" mass="26483">MGLQIAFIIGLAAVHIFASRLRKLSAVPRSAWLSLAGGVSVAYVFIHIFPALSDAHETINAHGLLAVLEHNAYIVALIGLAVFYGLEQVATKYSHKGQQENPVNFQKLKGVFWIHIGSFSLYNALIGYLLVYRNNELPAIIFFFLAMSAHFLVNDQGLVRHHRDIYLSKGRWVLAAAVIVGWLIGLSVDVSEPIISLLYAFVAGGIVLNVLKEELPEDRHSRFWPFALGALSCTVLLSFS</sequence>
<feature type="transmembrane region" description="Helical" evidence="1">
    <location>
        <begin position="111"/>
        <end position="131"/>
    </location>
</feature>
<feature type="transmembrane region" description="Helical" evidence="1">
    <location>
        <begin position="137"/>
        <end position="159"/>
    </location>
</feature>
<evidence type="ECO:0000256" key="1">
    <source>
        <dbReference type="SAM" id="Phobius"/>
    </source>
</evidence>
<accession>A0ABR9FWD6</accession>
<dbReference type="EMBL" id="RRZB01000010">
    <property type="protein sequence ID" value="MBE0462958.1"/>
    <property type="molecule type" value="Genomic_DNA"/>
</dbReference>
<dbReference type="Proteomes" id="UP001645038">
    <property type="component" value="Unassembled WGS sequence"/>
</dbReference>
<dbReference type="RefSeq" id="WP_192537536.1">
    <property type="nucleotide sequence ID" value="NZ_JABUZA010000022.1"/>
</dbReference>
<keyword evidence="1" id="KW-0472">Membrane</keyword>
<feature type="transmembrane region" description="Helical" evidence="1">
    <location>
        <begin position="194"/>
        <end position="211"/>
    </location>
</feature>
<organism evidence="2 3">
    <name type="scientific">Halomonas colorata</name>
    <dbReference type="NCBI Taxonomy" id="2742615"/>
    <lineage>
        <taxon>Bacteria</taxon>
        <taxon>Pseudomonadati</taxon>
        <taxon>Pseudomonadota</taxon>
        <taxon>Gammaproteobacteria</taxon>
        <taxon>Oceanospirillales</taxon>
        <taxon>Halomonadaceae</taxon>
        <taxon>Halomonas</taxon>
    </lineage>
</organism>
<comment type="caution">
    <text evidence="2">The sequence shown here is derived from an EMBL/GenBank/DDBJ whole genome shotgun (WGS) entry which is preliminary data.</text>
</comment>
<protein>
    <recommendedName>
        <fullName evidence="4">ZIP Zinc transporter</fullName>
    </recommendedName>
</protein>
<reference evidence="2 3" key="1">
    <citation type="submission" date="2020-07" db="EMBL/GenBank/DDBJ databases">
        <title>Halophilic bacteria isolated from french cheeses.</title>
        <authorList>
            <person name="Kothe C.I."/>
            <person name="Farah-Kraiem B."/>
            <person name="Renault P."/>
            <person name="Dridi B."/>
        </authorList>
    </citation>
    <scope>NUCLEOTIDE SEQUENCE [LARGE SCALE GENOMIC DNA]</scope>
    <source>
        <strain evidence="2 3">FME20</strain>
    </source>
</reference>
<keyword evidence="3" id="KW-1185">Reference proteome</keyword>
<keyword evidence="1" id="KW-0812">Transmembrane</keyword>
<feature type="transmembrane region" description="Helical" evidence="1">
    <location>
        <begin position="33"/>
        <end position="52"/>
    </location>
</feature>
<feature type="transmembrane region" description="Helical" evidence="1">
    <location>
        <begin position="171"/>
        <end position="188"/>
    </location>
</feature>
<name>A0ABR9FWD6_9GAMM</name>
<feature type="transmembrane region" description="Helical" evidence="1">
    <location>
        <begin position="6"/>
        <end position="21"/>
    </location>
</feature>
<keyword evidence="1" id="KW-1133">Transmembrane helix</keyword>
<gene>
    <name evidence="2" type="ORF">EI547_05725</name>
</gene>
<evidence type="ECO:0000313" key="3">
    <source>
        <dbReference type="Proteomes" id="UP001645038"/>
    </source>
</evidence>
<proteinExistence type="predicted"/>
<feature type="transmembrane region" description="Helical" evidence="1">
    <location>
        <begin position="72"/>
        <end position="90"/>
    </location>
</feature>
<evidence type="ECO:0000313" key="2">
    <source>
        <dbReference type="EMBL" id="MBE0462958.1"/>
    </source>
</evidence>
<evidence type="ECO:0008006" key="4">
    <source>
        <dbReference type="Google" id="ProtNLM"/>
    </source>
</evidence>